<organism evidence="2 3">
    <name type="scientific">Paractinoplanes ovalisporus</name>
    <dbReference type="NCBI Taxonomy" id="2810368"/>
    <lineage>
        <taxon>Bacteria</taxon>
        <taxon>Bacillati</taxon>
        <taxon>Actinomycetota</taxon>
        <taxon>Actinomycetes</taxon>
        <taxon>Micromonosporales</taxon>
        <taxon>Micromonosporaceae</taxon>
        <taxon>Paractinoplanes</taxon>
    </lineage>
</organism>
<evidence type="ECO:0000256" key="1">
    <source>
        <dbReference type="SAM" id="MobiDB-lite"/>
    </source>
</evidence>
<feature type="compositionally biased region" description="Acidic residues" evidence="1">
    <location>
        <begin position="42"/>
        <end position="56"/>
    </location>
</feature>
<evidence type="ECO:0000313" key="3">
    <source>
        <dbReference type="Proteomes" id="UP000632138"/>
    </source>
</evidence>
<name>A0ABS2AUG2_9ACTN</name>
<comment type="caution">
    <text evidence="2">The sequence shown here is derived from an EMBL/GenBank/DDBJ whole genome shotgun (WGS) entry which is preliminary data.</text>
</comment>
<proteinExistence type="predicted"/>
<dbReference type="RefSeq" id="WP_203383734.1">
    <property type="nucleotide sequence ID" value="NZ_JAENHP010000035.1"/>
</dbReference>
<accession>A0ABS2AUG2</accession>
<sequence>MSQPAEVTTAHDWDRLNALLAALVFDIEELWDQITDSNQDSSEQEEAVPTDDADIDYDFDREAWLDEERHRPLDLEAGGGHDPALADAPELDG</sequence>
<reference evidence="2 3" key="1">
    <citation type="submission" date="2021-01" db="EMBL/GenBank/DDBJ databases">
        <title>Actinoplanes sp. nov. LDG1-06 isolated from lichen.</title>
        <authorList>
            <person name="Saeng-In P."/>
            <person name="Phongsopitanun W."/>
            <person name="Kanchanasin P."/>
            <person name="Yuki M."/>
            <person name="Kudo T."/>
            <person name="Ohkuma M."/>
            <person name="Tanasupawat S."/>
        </authorList>
    </citation>
    <scope>NUCLEOTIDE SEQUENCE [LARGE SCALE GENOMIC DNA]</scope>
    <source>
        <strain evidence="2 3">LDG1-06</strain>
    </source>
</reference>
<dbReference type="EMBL" id="JAENHP010000035">
    <property type="protein sequence ID" value="MBM2623380.1"/>
    <property type="molecule type" value="Genomic_DNA"/>
</dbReference>
<evidence type="ECO:0000313" key="2">
    <source>
        <dbReference type="EMBL" id="MBM2623380.1"/>
    </source>
</evidence>
<gene>
    <name evidence="2" type="ORF">JIG36_48590</name>
</gene>
<dbReference type="Proteomes" id="UP000632138">
    <property type="component" value="Unassembled WGS sequence"/>
</dbReference>
<feature type="region of interest" description="Disordered" evidence="1">
    <location>
        <begin position="35"/>
        <end position="56"/>
    </location>
</feature>
<feature type="region of interest" description="Disordered" evidence="1">
    <location>
        <begin position="68"/>
        <end position="93"/>
    </location>
</feature>
<keyword evidence="3" id="KW-1185">Reference proteome</keyword>
<protein>
    <submittedName>
        <fullName evidence="2">Uncharacterized protein</fullName>
    </submittedName>
</protein>